<keyword evidence="2" id="KW-1185">Reference proteome</keyword>
<sequence>MHHILTKTIIIISLLLCSTSYTQKKEIDTKTNPKTSATPDTLRVGYTYWWPQSGPFIGHCGDKYALVFLGTVQHIDNPIKDNDVLYTSQEGSIKIDEVLTSRSLKKKMYDKQNFFVSDCFYKQDVKEGDLVLVFCYEYEDNYSIPGGKSILKIKDSNDAVVQSIKRYIISDQNALELKKDIALWQNYGLEADAKRIIACKEAMD</sequence>
<dbReference type="RefSeq" id="WP_143916209.1">
    <property type="nucleotide sequence ID" value="NZ_CANMIK010000002.1"/>
</dbReference>
<protein>
    <submittedName>
        <fullName evidence="1">Uncharacterized protein</fullName>
    </submittedName>
</protein>
<gene>
    <name evidence="1" type="ORF">FOF46_08930</name>
</gene>
<reference evidence="1 2" key="1">
    <citation type="submission" date="2019-07" db="EMBL/GenBank/DDBJ databases">
        <title>The draft genome sequence of Aquimarina algiphila M91.</title>
        <authorList>
            <person name="Meng X."/>
        </authorList>
    </citation>
    <scope>NUCLEOTIDE SEQUENCE [LARGE SCALE GENOMIC DNA]</scope>
    <source>
        <strain evidence="1 2">M91</strain>
    </source>
</reference>
<evidence type="ECO:0000313" key="1">
    <source>
        <dbReference type="EMBL" id="TSE09368.1"/>
    </source>
</evidence>
<accession>A0A554VMA4</accession>
<organism evidence="1 2">
    <name type="scientific">Aquimarina algiphila</name>
    <dbReference type="NCBI Taxonomy" id="2047982"/>
    <lineage>
        <taxon>Bacteria</taxon>
        <taxon>Pseudomonadati</taxon>
        <taxon>Bacteroidota</taxon>
        <taxon>Flavobacteriia</taxon>
        <taxon>Flavobacteriales</taxon>
        <taxon>Flavobacteriaceae</taxon>
        <taxon>Aquimarina</taxon>
    </lineage>
</organism>
<dbReference type="Proteomes" id="UP000318833">
    <property type="component" value="Unassembled WGS sequence"/>
</dbReference>
<dbReference type="AlphaFoldDB" id="A0A554VMA4"/>
<dbReference type="OrthoDB" id="1160164at2"/>
<comment type="caution">
    <text evidence="1">The sequence shown here is derived from an EMBL/GenBank/DDBJ whole genome shotgun (WGS) entry which is preliminary data.</text>
</comment>
<dbReference type="EMBL" id="VLNR01000014">
    <property type="protein sequence ID" value="TSE09368.1"/>
    <property type="molecule type" value="Genomic_DNA"/>
</dbReference>
<evidence type="ECO:0000313" key="2">
    <source>
        <dbReference type="Proteomes" id="UP000318833"/>
    </source>
</evidence>
<proteinExistence type="predicted"/>
<name>A0A554VMA4_9FLAO</name>